<dbReference type="Pfam" id="PF01370">
    <property type="entry name" value="Epimerase"/>
    <property type="match status" value="1"/>
</dbReference>
<dbReference type="OrthoDB" id="9811743at2"/>
<dbReference type="RefSeq" id="WP_010898460.1">
    <property type="nucleotide sequence ID" value="NC_002570.2"/>
</dbReference>
<gene>
    <name evidence="3" type="ordered locus">BH2304</name>
</gene>
<evidence type="ECO:0000259" key="2">
    <source>
        <dbReference type="Pfam" id="PF01370"/>
    </source>
</evidence>
<feature type="domain" description="NAD-dependent epimerase/dehydratase" evidence="2">
    <location>
        <begin position="3"/>
        <end position="241"/>
    </location>
</feature>
<dbReference type="eggNOG" id="COG0451">
    <property type="taxonomic scope" value="Bacteria"/>
</dbReference>
<reference evidence="3 4" key="1">
    <citation type="journal article" date="2000" name="Nucleic Acids Res.">
        <title>Complete genome sequence of the alkaliphilic bacterium Bacillus halodurans and genomic sequence comparison with Bacillus subtilis.</title>
        <authorList>
            <person name="Takami H."/>
            <person name="Nakasone K."/>
            <person name="Takaki Y."/>
            <person name="Maeno G."/>
            <person name="Sasaki R."/>
            <person name="Masui N."/>
            <person name="Fuji F."/>
            <person name="Hirama C."/>
            <person name="Nakamura Y."/>
            <person name="Ogasawara N."/>
            <person name="Kuhara S."/>
            <person name="Horikoshi K."/>
        </authorList>
    </citation>
    <scope>NUCLEOTIDE SEQUENCE [LARGE SCALE GENOMIC DNA]</scope>
    <source>
        <strain evidence="4">ATCC BAA-125 / DSM 18197 / FERM 7344 / JCM 9153 / C-125</strain>
    </source>
</reference>
<dbReference type="EMBL" id="BA000004">
    <property type="protein sequence ID" value="BAB06023.1"/>
    <property type="molecule type" value="Genomic_DNA"/>
</dbReference>
<dbReference type="Gene3D" id="3.40.50.720">
    <property type="entry name" value="NAD(P)-binding Rossmann-like Domain"/>
    <property type="match status" value="1"/>
</dbReference>
<dbReference type="Proteomes" id="UP000001258">
    <property type="component" value="Chromosome"/>
</dbReference>
<dbReference type="HOGENOM" id="CLU_007383_1_7_9"/>
<sequence>MRILVTGAAGFIGSHLCEQLLMNEKVSVVGVDGHIDSSLCKVKERNVRNLLKHPRFTLLKQDLLTIDLEPLVDQVDVIYHLSGIPGVRSSWGTDFKKYVTHNIVATQQLLEACRRHSLEKFIYISTSSVYGQKNGKVGEKASPTPLSPYGVSKLTGEHLCNVYYRNFSIPTVILRYFTVYGPRQRQDMAFHRFIKAIIDNQPIPIFGDGNQSRDFTYIDDCIAATCAVLHADVIGETINIGGKERATVLQIISMLESIFQKDAKLQFLEKPFGEPMSTWADISKAEKLLRYSPNVPLLQGIEKEVDDLLDLYQID</sequence>
<evidence type="ECO:0000313" key="3">
    <source>
        <dbReference type="EMBL" id="BAB06023.1"/>
    </source>
</evidence>
<dbReference type="InterPro" id="IPR036291">
    <property type="entry name" value="NAD(P)-bd_dom_sf"/>
</dbReference>
<evidence type="ECO:0000256" key="1">
    <source>
        <dbReference type="ARBA" id="ARBA00007637"/>
    </source>
</evidence>
<dbReference type="PIR" id="H83937">
    <property type="entry name" value="H83937"/>
</dbReference>
<protein>
    <submittedName>
        <fullName evidence="3">Nucleotide sugar epimerase</fullName>
    </submittedName>
</protein>
<proteinExistence type="inferred from homology"/>
<dbReference type="STRING" id="272558.gene:10728202"/>
<comment type="similarity">
    <text evidence="1">Belongs to the NAD(P)-dependent epimerase/dehydratase family.</text>
</comment>
<dbReference type="KEGG" id="bha:BH2304"/>
<name>Q9KAI3_HALH5</name>
<keyword evidence="4" id="KW-1185">Reference proteome</keyword>
<accession>Q9KAI3</accession>
<dbReference type="PANTHER" id="PTHR43000">
    <property type="entry name" value="DTDP-D-GLUCOSE 4,6-DEHYDRATASE-RELATED"/>
    <property type="match status" value="1"/>
</dbReference>
<organism evidence="3 4">
    <name type="scientific">Halalkalibacterium halodurans (strain ATCC BAA-125 / DSM 18197 / FERM 7344 / JCM 9153 / C-125)</name>
    <name type="common">Bacillus halodurans</name>
    <dbReference type="NCBI Taxonomy" id="272558"/>
    <lineage>
        <taxon>Bacteria</taxon>
        <taxon>Bacillati</taxon>
        <taxon>Bacillota</taxon>
        <taxon>Bacilli</taxon>
        <taxon>Bacillales</taxon>
        <taxon>Bacillaceae</taxon>
        <taxon>Halalkalibacterium (ex Joshi et al. 2022)</taxon>
    </lineage>
</organism>
<dbReference type="AlphaFoldDB" id="Q9KAI3"/>
<dbReference type="SUPFAM" id="SSF51735">
    <property type="entry name" value="NAD(P)-binding Rossmann-fold domains"/>
    <property type="match status" value="1"/>
</dbReference>
<evidence type="ECO:0000313" key="4">
    <source>
        <dbReference type="Proteomes" id="UP000001258"/>
    </source>
</evidence>
<dbReference type="InterPro" id="IPR001509">
    <property type="entry name" value="Epimerase_deHydtase"/>
</dbReference>
<dbReference type="DNASU" id="891952"/>